<proteinExistence type="inferred from homology"/>
<accession>A0A927ML94</accession>
<protein>
    <submittedName>
        <fullName evidence="8">RNA polymerase sigma-70 factor (ECF subfamily)</fullName>
    </submittedName>
</protein>
<dbReference type="SUPFAM" id="SSF88659">
    <property type="entry name" value="Sigma3 and sigma4 domains of RNA polymerase sigma factors"/>
    <property type="match status" value="1"/>
</dbReference>
<keyword evidence="9" id="KW-1185">Reference proteome</keyword>
<comment type="caution">
    <text evidence="8">The sequence shown here is derived from an EMBL/GenBank/DDBJ whole genome shotgun (WGS) entry which is preliminary data.</text>
</comment>
<dbReference type="NCBIfam" id="TIGR02937">
    <property type="entry name" value="sigma70-ECF"/>
    <property type="match status" value="1"/>
</dbReference>
<evidence type="ECO:0000313" key="8">
    <source>
        <dbReference type="EMBL" id="MBE1556673.1"/>
    </source>
</evidence>
<dbReference type="GO" id="GO:0016987">
    <property type="term" value="F:sigma factor activity"/>
    <property type="evidence" value="ECO:0007669"/>
    <property type="project" value="UniProtKB-KW"/>
</dbReference>
<dbReference type="AlphaFoldDB" id="A0A927ML94"/>
<evidence type="ECO:0000256" key="3">
    <source>
        <dbReference type="ARBA" id="ARBA00023082"/>
    </source>
</evidence>
<dbReference type="InterPro" id="IPR013325">
    <property type="entry name" value="RNA_pol_sigma_r2"/>
</dbReference>
<dbReference type="Proteomes" id="UP000658225">
    <property type="component" value="Unassembled WGS sequence"/>
</dbReference>
<dbReference type="Pfam" id="PF08281">
    <property type="entry name" value="Sigma70_r4_2"/>
    <property type="match status" value="1"/>
</dbReference>
<keyword evidence="4" id="KW-0238">DNA-binding</keyword>
<dbReference type="Gene3D" id="1.10.10.10">
    <property type="entry name" value="Winged helix-like DNA-binding domain superfamily/Winged helix DNA-binding domain"/>
    <property type="match status" value="1"/>
</dbReference>
<dbReference type="SUPFAM" id="SSF88946">
    <property type="entry name" value="Sigma2 domain of RNA polymerase sigma factors"/>
    <property type="match status" value="1"/>
</dbReference>
<feature type="domain" description="RNA polymerase sigma-70 region 2" evidence="6">
    <location>
        <begin position="20"/>
        <end position="84"/>
    </location>
</feature>
<dbReference type="InterPro" id="IPR014284">
    <property type="entry name" value="RNA_pol_sigma-70_dom"/>
</dbReference>
<evidence type="ECO:0000259" key="6">
    <source>
        <dbReference type="Pfam" id="PF04542"/>
    </source>
</evidence>
<dbReference type="RefSeq" id="WP_192600301.1">
    <property type="nucleotide sequence ID" value="NZ_JADBEL010000033.1"/>
</dbReference>
<evidence type="ECO:0000259" key="7">
    <source>
        <dbReference type="Pfam" id="PF08281"/>
    </source>
</evidence>
<keyword evidence="3" id="KW-0731">Sigma factor</keyword>
<evidence type="ECO:0000256" key="4">
    <source>
        <dbReference type="ARBA" id="ARBA00023125"/>
    </source>
</evidence>
<comment type="similarity">
    <text evidence="1">Belongs to the sigma-70 factor family. ECF subfamily.</text>
</comment>
<dbReference type="EMBL" id="JADBEL010000033">
    <property type="protein sequence ID" value="MBE1556673.1"/>
    <property type="molecule type" value="Genomic_DNA"/>
</dbReference>
<dbReference type="InterPro" id="IPR039425">
    <property type="entry name" value="RNA_pol_sigma-70-like"/>
</dbReference>
<dbReference type="InterPro" id="IPR036388">
    <property type="entry name" value="WH-like_DNA-bd_sf"/>
</dbReference>
<dbReference type="InterPro" id="IPR013324">
    <property type="entry name" value="RNA_pol_sigma_r3/r4-like"/>
</dbReference>
<evidence type="ECO:0000256" key="2">
    <source>
        <dbReference type="ARBA" id="ARBA00023015"/>
    </source>
</evidence>
<dbReference type="Pfam" id="PF04542">
    <property type="entry name" value="Sigma70_r2"/>
    <property type="match status" value="1"/>
</dbReference>
<dbReference type="InterPro" id="IPR007627">
    <property type="entry name" value="RNA_pol_sigma70_r2"/>
</dbReference>
<feature type="domain" description="RNA polymerase sigma factor 70 region 4 type 2" evidence="7">
    <location>
        <begin position="110"/>
        <end position="161"/>
    </location>
</feature>
<evidence type="ECO:0000313" key="9">
    <source>
        <dbReference type="Proteomes" id="UP000658225"/>
    </source>
</evidence>
<reference evidence="8" key="1">
    <citation type="submission" date="2020-10" db="EMBL/GenBank/DDBJ databases">
        <title>Genomic Encyclopedia of Type Strains, Phase IV (KMG-IV): sequencing the most valuable type-strain genomes for metagenomic binning, comparative biology and taxonomic classification.</title>
        <authorList>
            <person name="Goeker M."/>
        </authorList>
    </citation>
    <scope>NUCLEOTIDE SEQUENCE</scope>
    <source>
        <strain evidence="8">DSM 13886</strain>
    </source>
</reference>
<dbReference type="PANTHER" id="PTHR43133">
    <property type="entry name" value="RNA POLYMERASE ECF-TYPE SIGMA FACTO"/>
    <property type="match status" value="1"/>
</dbReference>
<sequence length="270" mass="30938">MRPLVKSTPIGMNEEFEDVIQPYMRELRNYCTSLTKSSWDGDDLMQETLAKAYRSWLKKQKPIAKAYLFRIASNTWIDAYRKRKLDEEMNPDFSGFKQVENAVSDATIKAIEVILTELTPKQRAIVLFVEAFGYSAKEIARMIDTSEGAVKATLHRARRKLKQINYDSHVFYSEEEETLTYVTALRNGDSVAIVRLYQNEMIEPQMATSSSQKYFKLNSGIQFFAGGSTYVLFTISMKNGSALCIPFYQIELAALLSRLEELKREIPIVA</sequence>
<name>A0A927ML94_9BACL</name>
<dbReference type="CDD" id="cd06171">
    <property type="entry name" value="Sigma70_r4"/>
    <property type="match status" value="1"/>
</dbReference>
<keyword evidence="2" id="KW-0805">Transcription regulation</keyword>
<organism evidence="8 9">
    <name type="scientific">Sporosarcina limicola</name>
    <dbReference type="NCBI Taxonomy" id="34101"/>
    <lineage>
        <taxon>Bacteria</taxon>
        <taxon>Bacillati</taxon>
        <taxon>Bacillota</taxon>
        <taxon>Bacilli</taxon>
        <taxon>Bacillales</taxon>
        <taxon>Caryophanaceae</taxon>
        <taxon>Sporosarcina</taxon>
    </lineage>
</organism>
<dbReference type="Gene3D" id="1.10.1740.10">
    <property type="match status" value="1"/>
</dbReference>
<dbReference type="GO" id="GO:0003677">
    <property type="term" value="F:DNA binding"/>
    <property type="evidence" value="ECO:0007669"/>
    <property type="project" value="UniProtKB-KW"/>
</dbReference>
<evidence type="ECO:0000256" key="1">
    <source>
        <dbReference type="ARBA" id="ARBA00010641"/>
    </source>
</evidence>
<dbReference type="GO" id="GO:0006352">
    <property type="term" value="P:DNA-templated transcription initiation"/>
    <property type="evidence" value="ECO:0007669"/>
    <property type="project" value="InterPro"/>
</dbReference>
<dbReference type="PANTHER" id="PTHR43133:SF8">
    <property type="entry name" value="RNA POLYMERASE SIGMA FACTOR HI_1459-RELATED"/>
    <property type="match status" value="1"/>
</dbReference>
<evidence type="ECO:0000256" key="5">
    <source>
        <dbReference type="ARBA" id="ARBA00023163"/>
    </source>
</evidence>
<keyword evidence="5" id="KW-0804">Transcription</keyword>
<gene>
    <name evidence="8" type="ORF">H4683_003799</name>
</gene>
<dbReference type="InterPro" id="IPR013249">
    <property type="entry name" value="RNA_pol_sigma70_r4_t2"/>
</dbReference>